<dbReference type="InterPro" id="IPR018253">
    <property type="entry name" value="DnaJ_domain_CS"/>
</dbReference>
<feature type="binding site" evidence="7">
    <location>
        <position position="149"/>
    </location>
    <ligand>
        <name>Zn(2+)</name>
        <dbReference type="ChEBI" id="CHEBI:29105"/>
        <label>1</label>
    </ligand>
</feature>
<dbReference type="SUPFAM" id="SSF46565">
    <property type="entry name" value="Chaperone J-domain"/>
    <property type="match status" value="1"/>
</dbReference>
<evidence type="ECO:0000256" key="8">
    <source>
        <dbReference type="PROSITE-ProRule" id="PRU00546"/>
    </source>
</evidence>
<feature type="repeat" description="CXXCXGXG motif" evidence="7">
    <location>
        <begin position="146"/>
        <end position="153"/>
    </location>
</feature>
<dbReference type="PANTHER" id="PTHR43096:SF52">
    <property type="entry name" value="DNAJ HOMOLOG 1, MITOCHONDRIAL-RELATED"/>
    <property type="match status" value="1"/>
</dbReference>
<dbReference type="NCBIfam" id="TIGR02349">
    <property type="entry name" value="DnaJ_bact"/>
    <property type="match status" value="1"/>
</dbReference>
<dbReference type="InterPro" id="IPR002939">
    <property type="entry name" value="DnaJ_C"/>
</dbReference>
<dbReference type="CDD" id="cd06257">
    <property type="entry name" value="DnaJ"/>
    <property type="match status" value="1"/>
</dbReference>
<feature type="binding site" evidence="7">
    <location>
        <position position="166"/>
    </location>
    <ligand>
        <name>Zn(2+)</name>
        <dbReference type="ChEBI" id="CHEBI:29105"/>
        <label>2</label>
    </ligand>
</feature>
<dbReference type="PROSITE" id="PS51188">
    <property type="entry name" value="ZF_CR"/>
    <property type="match status" value="1"/>
</dbReference>
<feature type="domain" description="CR-type" evidence="10">
    <location>
        <begin position="133"/>
        <end position="215"/>
    </location>
</feature>
<dbReference type="Gene3D" id="2.10.230.10">
    <property type="entry name" value="Heat shock protein DnaJ, cysteine-rich domain"/>
    <property type="match status" value="1"/>
</dbReference>
<feature type="binding site" evidence="7">
    <location>
        <position position="189"/>
    </location>
    <ligand>
        <name>Zn(2+)</name>
        <dbReference type="ChEBI" id="CHEBI:29105"/>
        <label>2</label>
    </ligand>
</feature>
<dbReference type="InterPro" id="IPR036410">
    <property type="entry name" value="HSP_DnaJ_Cys-rich_dom_sf"/>
</dbReference>
<evidence type="ECO:0000256" key="6">
    <source>
        <dbReference type="ARBA" id="ARBA00023186"/>
    </source>
</evidence>
<feature type="repeat" description="CXXCXGXG motif" evidence="7">
    <location>
        <begin position="203"/>
        <end position="210"/>
    </location>
</feature>
<keyword evidence="2 7" id="KW-0479">Metal-binding</keyword>
<dbReference type="Pfam" id="PF00226">
    <property type="entry name" value="DnaJ"/>
    <property type="match status" value="1"/>
</dbReference>
<comment type="subunit">
    <text evidence="7">Homodimer.</text>
</comment>
<feature type="zinc finger region" description="CR-type" evidence="8">
    <location>
        <begin position="133"/>
        <end position="215"/>
    </location>
</feature>
<keyword evidence="12" id="KW-1185">Reference proteome</keyword>
<keyword evidence="6 7" id="KW-0143">Chaperone</keyword>
<dbReference type="Gene3D" id="2.60.260.20">
    <property type="entry name" value="Urease metallochaperone UreE, N-terminal domain"/>
    <property type="match status" value="2"/>
</dbReference>
<dbReference type="Pfam" id="PF01556">
    <property type="entry name" value="DnaJ_C"/>
    <property type="match status" value="1"/>
</dbReference>
<feature type="binding site" evidence="7">
    <location>
        <position position="192"/>
    </location>
    <ligand>
        <name>Zn(2+)</name>
        <dbReference type="ChEBI" id="CHEBI:29105"/>
        <label>2</label>
    </ligand>
</feature>
<feature type="binding site" evidence="7">
    <location>
        <position position="146"/>
    </location>
    <ligand>
        <name>Zn(2+)</name>
        <dbReference type="ChEBI" id="CHEBI:29105"/>
        <label>1</label>
    </ligand>
</feature>
<name>A0ABS4KAI4_9FIRM</name>
<dbReference type="CDD" id="cd10719">
    <property type="entry name" value="DnaJ_zf"/>
    <property type="match status" value="1"/>
</dbReference>
<dbReference type="Proteomes" id="UP001519306">
    <property type="component" value="Unassembled WGS sequence"/>
</dbReference>
<dbReference type="NCBIfam" id="NF008035">
    <property type="entry name" value="PRK10767.1"/>
    <property type="match status" value="1"/>
</dbReference>
<dbReference type="InterPro" id="IPR001305">
    <property type="entry name" value="HSP_DnaJ_Cys-rich_dom"/>
</dbReference>
<protein>
    <recommendedName>
        <fullName evidence="7">Chaperone protein DnaJ</fullName>
    </recommendedName>
</protein>
<feature type="binding site" evidence="7">
    <location>
        <position position="206"/>
    </location>
    <ligand>
        <name>Zn(2+)</name>
        <dbReference type="ChEBI" id="CHEBI:29105"/>
        <label>1</label>
    </ligand>
</feature>
<evidence type="ECO:0000256" key="1">
    <source>
        <dbReference type="ARBA" id="ARBA00022705"/>
    </source>
</evidence>
<comment type="cofactor">
    <cofactor evidence="7">
        <name>Zn(2+)</name>
        <dbReference type="ChEBI" id="CHEBI:29105"/>
    </cofactor>
    <text evidence="7">Binds 2 Zn(2+) ions per monomer.</text>
</comment>
<feature type="binding site" evidence="7">
    <location>
        <position position="203"/>
    </location>
    <ligand>
        <name>Zn(2+)</name>
        <dbReference type="ChEBI" id="CHEBI:29105"/>
        <label>1</label>
    </ligand>
</feature>
<feature type="domain" description="J" evidence="9">
    <location>
        <begin position="3"/>
        <end position="68"/>
    </location>
</feature>
<comment type="function">
    <text evidence="7">Participates actively in the response to hyperosmotic and heat shock by preventing the aggregation of stress-denatured proteins and by disaggregating proteins, also in an autonomous, DnaK-independent fashion. Unfolded proteins bind initially to DnaJ; upon interaction with the DnaJ-bound protein, DnaK hydrolyzes its bound ATP, resulting in the formation of a stable complex. GrpE releases ADP from DnaK; ATP binding to DnaK triggers the release of the substrate protein, thus completing the reaction cycle. Several rounds of ATP-dependent interactions between DnaJ, DnaK and GrpE are required for fully efficient folding. Also involved, together with DnaK and GrpE, in the DNA replication of plasmids through activation of initiation proteins.</text>
</comment>
<comment type="similarity">
    <text evidence="7">Belongs to the DnaJ family.</text>
</comment>
<feature type="repeat" description="CXXCXGXG motif" evidence="7">
    <location>
        <begin position="163"/>
        <end position="170"/>
    </location>
</feature>
<sequence length="377" mass="42021">MRDFYEILGVAREATQEEIKKSYKKLAKKYHPDLNAGDSEAEDKFKEVNAAYEVLSDDNKRQAYDMYGEDGLNGGFQGGSGFGGFGDIFGDIFDIFGGGFSNRDSYEGNKNIPRKGEDITHQITLEFREAIFGVEKTITIRRLEECKKCHGHGTEDESSKHTCERCNGTGQMKVQSNSPFGRVVRVVTCDKCHGSGEIIEKPCKKCHGSGKETVNKKINVKIPAGVDNNIVIPITGEGNVGENGGPNGDLYIYLNVKEDSVFERSGNDLYLEMPISYVDATLGGKIKVPTLTKLVDYDIPKGTQGGTTFKIKNEGVPYIRKDAKGDLYFKVDIIIPKKVTDKQRNLLEELRDNGGNGNEEIKKERKGFFEKFKELFE</sequence>
<dbReference type="InterPro" id="IPR012724">
    <property type="entry name" value="DnaJ"/>
</dbReference>
<evidence type="ECO:0000256" key="5">
    <source>
        <dbReference type="ARBA" id="ARBA00022833"/>
    </source>
</evidence>
<keyword evidence="7" id="KW-0963">Cytoplasm</keyword>
<dbReference type="RefSeq" id="WP_210060091.1">
    <property type="nucleotide sequence ID" value="NZ_JAGGLJ010000002.1"/>
</dbReference>
<dbReference type="CDD" id="cd10747">
    <property type="entry name" value="DnaJ_C"/>
    <property type="match status" value="1"/>
</dbReference>
<reference evidence="11 12" key="1">
    <citation type="submission" date="2021-03" db="EMBL/GenBank/DDBJ databases">
        <title>Genomic Encyclopedia of Type Strains, Phase IV (KMG-IV): sequencing the most valuable type-strain genomes for metagenomic binning, comparative biology and taxonomic classification.</title>
        <authorList>
            <person name="Goeker M."/>
        </authorList>
    </citation>
    <scope>NUCLEOTIDE SEQUENCE [LARGE SCALE GENOMIC DNA]</scope>
    <source>
        <strain evidence="11 12">DSM 27563</strain>
    </source>
</reference>
<evidence type="ECO:0000259" key="10">
    <source>
        <dbReference type="PROSITE" id="PS51188"/>
    </source>
</evidence>
<keyword evidence="5 7" id="KW-0862">Zinc</keyword>
<proteinExistence type="inferred from homology"/>
<dbReference type="PANTHER" id="PTHR43096">
    <property type="entry name" value="DNAJ HOMOLOG 1, MITOCHONDRIAL-RELATED"/>
    <property type="match status" value="1"/>
</dbReference>
<keyword evidence="1 7" id="KW-0235">DNA replication</keyword>
<organism evidence="11 12">
    <name type="scientific">Peptoniphilus stercorisuis</name>
    <dbReference type="NCBI Taxonomy" id="1436965"/>
    <lineage>
        <taxon>Bacteria</taxon>
        <taxon>Bacillati</taxon>
        <taxon>Bacillota</taxon>
        <taxon>Tissierellia</taxon>
        <taxon>Tissierellales</taxon>
        <taxon>Peptoniphilaceae</taxon>
        <taxon>Peptoniphilus</taxon>
    </lineage>
</organism>
<dbReference type="Pfam" id="PF00684">
    <property type="entry name" value="DnaJ_CXXCXGXG"/>
    <property type="match status" value="1"/>
</dbReference>
<dbReference type="PROSITE" id="PS00636">
    <property type="entry name" value="DNAJ_1"/>
    <property type="match status" value="1"/>
</dbReference>
<comment type="subcellular location">
    <subcellularLocation>
        <location evidence="7">Cytoplasm</location>
    </subcellularLocation>
</comment>
<dbReference type="EMBL" id="JAGGLJ010000002">
    <property type="protein sequence ID" value="MBP2024783.1"/>
    <property type="molecule type" value="Genomic_DNA"/>
</dbReference>
<evidence type="ECO:0000256" key="2">
    <source>
        <dbReference type="ARBA" id="ARBA00022723"/>
    </source>
</evidence>
<evidence type="ECO:0000256" key="3">
    <source>
        <dbReference type="ARBA" id="ARBA00022737"/>
    </source>
</evidence>
<dbReference type="PRINTS" id="PR00625">
    <property type="entry name" value="JDOMAIN"/>
</dbReference>
<keyword evidence="4 7" id="KW-0863">Zinc-finger</keyword>
<accession>A0ABS4KAI4</accession>
<evidence type="ECO:0000256" key="7">
    <source>
        <dbReference type="HAMAP-Rule" id="MF_01152"/>
    </source>
</evidence>
<dbReference type="InterPro" id="IPR036869">
    <property type="entry name" value="J_dom_sf"/>
</dbReference>
<dbReference type="PROSITE" id="PS50076">
    <property type="entry name" value="DNAJ_2"/>
    <property type="match status" value="1"/>
</dbReference>
<dbReference type="Gene3D" id="1.10.287.110">
    <property type="entry name" value="DnaJ domain"/>
    <property type="match status" value="1"/>
</dbReference>
<keyword evidence="3 7" id="KW-0677">Repeat</keyword>
<dbReference type="InterPro" id="IPR001623">
    <property type="entry name" value="DnaJ_domain"/>
</dbReference>
<dbReference type="InterPro" id="IPR008971">
    <property type="entry name" value="HSP40/DnaJ_pept-bd"/>
</dbReference>
<evidence type="ECO:0000256" key="4">
    <source>
        <dbReference type="ARBA" id="ARBA00022771"/>
    </source>
</evidence>
<dbReference type="HAMAP" id="MF_01152">
    <property type="entry name" value="DnaJ"/>
    <property type="match status" value="1"/>
</dbReference>
<evidence type="ECO:0000313" key="11">
    <source>
        <dbReference type="EMBL" id="MBP2024783.1"/>
    </source>
</evidence>
<dbReference type="SMART" id="SM00271">
    <property type="entry name" value="DnaJ"/>
    <property type="match status" value="1"/>
</dbReference>
<dbReference type="SUPFAM" id="SSF57938">
    <property type="entry name" value="DnaJ/Hsp40 cysteine-rich domain"/>
    <property type="match status" value="1"/>
</dbReference>
<comment type="caution">
    <text evidence="11">The sequence shown here is derived from an EMBL/GenBank/DDBJ whole genome shotgun (WGS) entry which is preliminary data.</text>
</comment>
<keyword evidence="7" id="KW-0346">Stress response</keyword>
<comment type="domain">
    <text evidence="7">The J domain is necessary and sufficient to stimulate DnaK ATPase activity. Zinc center 1 plays an important role in the autonomous, DnaK-independent chaperone activity of DnaJ. Zinc center 2 is essential for interaction with DnaK and for DnaJ activity.</text>
</comment>
<evidence type="ECO:0000313" key="12">
    <source>
        <dbReference type="Proteomes" id="UP001519306"/>
    </source>
</evidence>
<gene>
    <name evidence="7" type="primary">dnaJ</name>
    <name evidence="11" type="ORF">J2Z71_000299</name>
</gene>
<feature type="repeat" description="CXXCXGXG motif" evidence="7">
    <location>
        <begin position="189"/>
        <end position="196"/>
    </location>
</feature>
<dbReference type="SUPFAM" id="SSF49493">
    <property type="entry name" value="HSP40/DnaJ peptide-binding domain"/>
    <property type="match status" value="2"/>
</dbReference>
<evidence type="ECO:0000259" key="9">
    <source>
        <dbReference type="PROSITE" id="PS50076"/>
    </source>
</evidence>
<feature type="binding site" evidence="7">
    <location>
        <position position="163"/>
    </location>
    <ligand>
        <name>Zn(2+)</name>
        <dbReference type="ChEBI" id="CHEBI:29105"/>
        <label>2</label>
    </ligand>
</feature>